<dbReference type="InParanoid" id="A0A0G4EMQ5"/>
<evidence type="ECO:0000313" key="1">
    <source>
        <dbReference type="EMBL" id="CEL98265.1"/>
    </source>
</evidence>
<dbReference type="EMBL" id="CDMY01000266">
    <property type="protein sequence ID" value="CEL98265.1"/>
    <property type="molecule type" value="Genomic_DNA"/>
</dbReference>
<gene>
    <name evidence="1" type="ORF">Vbra_5202</name>
</gene>
<name>A0A0G4EMQ5_VITBC</name>
<protein>
    <submittedName>
        <fullName evidence="1">Uncharacterized protein</fullName>
    </submittedName>
</protein>
<sequence>MSDDEITDCIAVVIPPIAPFSPSHSFCLFTLRDAARAVNNIRQLFSSPQPDNDPGITGASQMDAFYETANDEGKDLTLPVIDIVWEDIKEMVAENAPLSSIVTLLTAS</sequence>
<evidence type="ECO:0000313" key="2">
    <source>
        <dbReference type="Proteomes" id="UP000041254"/>
    </source>
</evidence>
<dbReference type="AlphaFoldDB" id="A0A0G4EMQ5"/>
<dbReference type="PhylomeDB" id="A0A0G4EMQ5"/>
<proteinExistence type="predicted"/>
<accession>A0A0G4EMQ5</accession>
<reference evidence="1 2" key="1">
    <citation type="submission" date="2014-11" db="EMBL/GenBank/DDBJ databases">
        <authorList>
            <person name="Zhu J."/>
            <person name="Qi W."/>
            <person name="Song R."/>
        </authorList>
    </citation>
    <scope>NUCLEOTIDE SEQUENCE [LARGE SCALE GENOMIC DNA]</scope>
</reference>
<dbReference type="VEuPathDB" id="CryptoDB:Vbra_5202"/>
<organism evidence="1 2">
    <name type="scientific">Vitrella brassicaformis (strain CCMP3155)</name>
    <dbReference type="NCBI Taxonomy" id="1169540"/>
    <lineage>
        <taxon>Eukaryota</taxon>
        <taxon>Sar</taxon>
        <taxon>Alveolata</taxon>
        <taxon>Colpodellida</taxon>
        <taxon>Vitrellaceae</taxon>
        <taxon>Vitrella</taxon>
    </lineage>
</organism>
<keyword evidence="2" id="KW-1185">Reference proteome</keyword>
<dbReference type="Proteomes" id="UP000041254">
    <property type="component" value="Unassembled WGS sequence"/>
</dbReference>